<name>A0A1M6CQI3_9FLAO</name>
<dbReference type="Proteomes" id="UP000184225">
    <property type="component" value="Unassembled WGS sequence"/>
</dbReference>
<evidence type="ECO:0000313" key="8">
    <source>
        <dbReference type="Proteomes" id="UP000184225"/>
    </source>
</evidence>
<dbReference type="PANTHER" id="PTHR11959">
    <property type="entry name" value="4-HYDROXYPHENYLPYRUVATE DIOXYGENASE"/>
    <property type="match status" value="1"/>
</dbReference>
<dbReference type="InterPro" id="IPR004360">
    <property type="entry name" value="Glyas_Fos-R_dOase_dom"/>
</dbReference>
<evidence type="ECO:0000256" key="4">
    <source>
        <dbReference type="ARBA" id="ARBA00023004"/>
    </source>
</evidence>
<reference evidence="7 8" key="1">
    <citation type="submission" date="2016-11" db="EMBL/GenBank/DDBJ databases">
        <authorList>
            <person name="Jaros S."/>
            <person name="Januszkiewicz K."/>
            <person name="Wedrychowicz H."/>
        </authorList>
    </citation>
    <scope>NUCLEOTIDE SEQUENCE [LARGE SCALE GENOMIC DNA]</scope>
    <source>
        <strain evidence="7 8">DSM 21425</strain>
    </source>
</reference>
<dbReference type="OrthoDB" id="9780241at2"/>
<dbReference type="InterPro" id="IPR041736">
    <property type="entry name" value="4OHPhenylPyrv_dOase_N"/>
</dbReference>
<dbReference type="Pfam" id="PF00903">
    <property type="entry name" value="Glyoxalase"/>
    <property type="match status" value="1"/>
</dbReference>
<keyword evidence="4 5" id="KW-0408">Iron</keyword>
<dbReference type="SUPFAM" id="SSF54593">
    <property type="entry name" value="Glyoxalase/Bleomycin resistance protein/Dihydroxybiphenyl dioxygenase"/>
    <property type="match status" value="1"/>
</dbReference>
<dbReference type="PIRSF" id="PIRSF009283">
    <property type="entry name" value="HPP_dOase"/>
    <property type="match status" value="1"/>
</dbReference>
<dbReference type="GO" id="GO:0006572">
    <property type="term" value="P:L-tyrosine catabolic process"/>
    <property type="evidence" value="ECO:0007669"/>
    <property type="project" value="TreeGrafter"/>
</dbReference>
<feature type="binding site" evidence="5">
    <location>
        <position position="270"/>
    </location>
    <ligand>
        <name>Fe cation</name>
        <dbReference type="ChEBI" id="CHEBI:24875"/>
    </ligand>
</feature>
<evidence type="ECO:0000259" key="6">
    <source>
        <dbReference type="PROSITE" id="PS51819"/>
    </source>
</evidence>
<dbReference type="GO" id="GO:0003868">
    <property type="term" value="F:4-hydroxyphenylpyruvate dioxygenase activity"/>
    <property type="evidence" value="ECO:0007669"/>
    <property type="project" value="InterPro"/>
</dbReference>
<evidence type="ECO:0000256" key="3">
    <source>
        <dbReference type="ARBA" id="ARBA00022737"/>
    </source>
</evidence>
<dbReference type="AlphaFoldDB" id="A0A1M6CQI3"/>
<keyword evidence="8" id="KW-1185">Reference proteome</keyword>
<dbReference type="NCBIfam" id="TIGR01263">
    <property type="entry name" value="4HPPD"/>
    <property type="match status" value="1"/>
</dbReference>
<gene>
    <name evidence="7" type="ORF">SAMN04488096_103106</name>
</gene>
<evidence type="ECO:0000256" key="2">
    <source>
        <dbReference type="ARBA" id="ARBA00022723"/>
    </source>
</evidence>
<dbReference type="InterPro" id="IPR041735">
    <property type="entry name" value="4OHPhenylPyrv_dOase_C"/>
</dbReference>
<keyword evidence="2 5" id="KW-0479">Metal-binding</keyword>
<comment type="similarity">
    <text evidence="1">Belongs to the 4HPPD family.</text>
</comment>
<dbReference type="PROSITE" id="PS51819">
    <property type="entry name" value="VOC"/>
    <property type="match status" value="2"/>
</dbReference>
<proteinExistence type="inferred from homology"/>
<dbReference type="InterPro" id="IPR029068">
    <property type="entry name" value="Glyas_Bleomycin-R_OHBP_Dase"/>
</dbReference>
<dbReference type="STRING" id="579105.SAMN04488096_103106"/>
<dbReference type="Pfam" id="PF13669">
    <property type="entry name" value="Glyoxalase_4"/>
    <property type="match status" value="1"/>
</dbReference>
<evidence type="ECO:0000256" key="1">
    <source>
        <dbReference type="ARBA" id="ARBA00005877"/>
    </source>
</evidence>
<dbReference type="PANTHER" id="PTHR11959:SF1">
    <property type="entry name" value="4-HYDROXYPHENYLPYRUVATE DIOXYGENASE"/>
    <property type="match status" value="1"/>
</dbReference>
<protein>
    <submittedName>
        <fullName evidence="7">4-hydroxyphenylpyruvate dioxygenase</fullName>
    </submittedName>
</protein>
<keyword evidence="7" id="KW-0670">Pyruvate</keyword>
<organism evidence="7 8">
    <name type="scientific">Mesonia phycicola</name>
    <dbReference type="NCBI Taxonomy" id="579105"/>
    <lineage>
        <taxon>Bacteria</taxon>
        <taxon>Pseudomonadati</taxon>
        <taxon>Bacteroidota</taxon>
        <taxon>Flavobacteriia</taxon>
        <taxon>Flavobacteriales</taxon>
        <taxon>Flavobacteriaceae</taxon>
        <taxon>Mesonia</taxon>
    </lineage>
</organism>
<dbReference type="RefSeq" id="WP_073148954.1">
    <property type="nucleotide sequence ID" value="NZ_FQYY01000003.1"/>
</dbReference>
<keyword evidence="7" id="KW-0223">Dioxygenase</keyword>
<accession>A0A1M6CQI3</accession>
<dbReference type="InterPro" id="IPR037523">
    <property type="entry name" value="VOC_core"/>
</dbReference>
<dbReference type="GO" id="GO:0046872">
    <property type="term" value="F:metal ion binding"/>
    <property type="evidence" value="ECO:0007669"/>
    <property type="project" value="UniProtKB-KW"/>
</dbReference>
<sequence>MSKDIKNVDYGLEKIFEGAEDFLPLMGTDYVEFYVGNAKQAAHFYKSAFGFQSYAYKGLETGSRETVSYVLKQDKIRLVLTTPLNSSNPINDHIVKHGDGVKVVALWVEDAKSAWEETTARGAKSFMEPTVEKDEHGEVVRAGIYTYGETVHMFVERKNYTGTFLPGFVEWNSPYNPEPVGLKYIDHMVGNVGWGEMNTWVKWYEDVMGFVNFLSFDDKQIHTDYSALMSKVMSNGNGRIKFPINEPAEGIKKSQIEEYLDFYEGPGVQHIAVATDDIISTVAALRERGIEFLSTPPETYYQAVPKRLADHDHELREDIEKLKSLGIMIDADEEGYLLQIFTKPVEDRPTLFFEIIQRMGAKGFGAGNFKALFESIEREQSLRGTL</sequence>
<comment type="cofactor">
    <cofactor evidence="5">
        <name>Fe cation</name>
        <dbReference type="ChEBI" id="CHEBI:24875"/>
    </cofactor>
    <text evidence="5">Binds 1 Fe cation per subunit.</text>
</comment>
<feature type="binding site" evidence="5">
    <location>
        <position position="354"/>
    </location>
    <ligand>
        <name>Fe cation</name>
        <dbReference type="ChEBI" id="CHEBI:24875"/>
    </ligand>
</feature>
<dbReference type="EMBL" id="FQYY01000003">
    <property type="protein sequence ID" value="SHI63143.1"/>
    <property type="molecule type" value="Genomic_DNA"/>
</dbReference>
<dbReference type="FunFam" id="3.10.180.10:FF:000001">
    <property type="entry name" value="4-hydroxyphenylpyruvate dioxygenase"/>
    <property type="match status" value="1"/>
</dbReference>
<feature type="binding site" evidence="5">
    <location>
        <position position="187"/>
    </location>
    <ligand>
        <name>Fe cation</name>
        <dbReference type="ChEBI" id="CHEBI:24875"/>
    </ligand>
</feature>
<dbReference type="CDD" id="cd08342">
    <property type="entry name" value="HPPD_N_like"/>
    <property type="match status" value="1"/>
</dbReference>
<dbReference type="Gene3D" id="3.10.180.10">
    <property type="entry name" value="2,3-Dihydroxybiphenyl 1,2-Dioxygenase, domain 1"/>
    <property type="match status" value="2"/>
</dbReference>
<keyword evidence="7" id="KW-0560">Oxidoreductase</keyword>
<feature type="domain" description="VOC" evidence="6">
    <location>
        <begin position="184"/>
        <end position="343"/>
    </location>
</feature>
<feature type="domain" description="VOC" evidence="6">
    <location>
        <begin position="27"/>
        <end position="157"/>
    </location>
</feature>
<evidence type="ECO:0000256" key="5">
    <source>
        <dbReference type="PIRSR" id="PIRSR009283-1"/>
    </source>
</evidence>
<keyword evidence="3" id="KW-0677">Repeat</keyword>
<evidence type="ECO:0000313" key="7">
    <source>
        <dbReference type="EMBL" id="SHI63143.1"/>
    </source>
</evidence>
<dbReference type="CDD" id="cd07250">
    <property type="entry name" value="HPPD_C_like"/>
    <property type="match status" value="1"/>
</dbReference>
<dbReference type="InterPro" id="IPR005956">
    <property type="entry name" value="4OHPhenylPyrv_dOase"/>
</dbReference>